<dbReference type="Pfam" id="PF00072">
    <property type="entry name" value="Response_reg"/>
    <property type="match status" value="1"/>
</dbReference>
<dbReference type="AlphaFoldDB" id="A0A1N7NNK0"/>
<dbReference type="SMART" id="SM00052">
    <property type="entry name" value="EAL"/>
    <property type="match status" value="1"/>
</dbReference>
<reference evidence="6" key="1">
    <citation type="submission" date="2017-01" db="EMBL/GenBank/DDBJ databases">
        <authorList>
            <person name="Varghese N."/>
            <person name="Submissions S."/>
        </authorList>
    </citation>
    <scope>NUCLEOTIDE SEQUENCE [LARGE SCALE GENOMIC DNA]</scope>
    <source>
        <strain evidence="6">DSM 22306</strain>
    </source>
</reference>
<dbReference type="SUPFAM" id="SSF141868">
    <property type="entry name" value="EAL domain-like"/>
    <property type="match status" value="1"/>
</dbReference>
<dbReference type="InterPro" id="IPR011006">
    <property type="entry name" value="CheY-like_superfamily"/>
</dbReference>
<dbReference type="Gene3D" id="3.30.70.270">
    <property type="match status" value="1"/>
</dbReference>
<dbReference type="SMART" id="SM00267">
    <property type="entry name" value="GGDEF"/>
    <property type="match status" value="1"/>
</dbReference>
<feature type="domain" description="Response regulatory" evidence="2">
    <location>
        <begin position="6"/>
        <end position="122"/>
    </location>
</feature>
<dbReference type="SMART" id="SM00448">
    <property type="entry name" value="REC"/>
    <property type="match status" value="1"/>
</dbReference>
<dbReference type="PANTHER" id="PTHR33121">
    <property type="entry name" value="CYCLIC DI-GMP PHOSPHODIESTERASE PDEF"/>
    <property type="match status" value="1"/>
</dbReference>
<dbReference type="CDD" id="cd01948">
    <property type="entry name" value="EAL"/>
    <property type="match status" value="1"/>
</dbReference>
<dbReference type="RefSeq" id="WP_054339910.1">
    <property type="nucleotide sequence ID" value="NZ_FTOE01000010.1"/>
</dbReference>
<dbReference type="GO" id="GO:0000160">
    <property type="term" value="P:phosphorelay signal transduction system"/>
    <property type="evidence" value="ECO:0007669"/>
    <property type="project" value="InterPro"/>
</dbReference>
<dbReference type="SUPFAM" id="SSF55073">
    <property type="entry name" value="Nucleotide cyclase"/>
    <property type="match status" value="1"/>
</dbReference>
<keyword evidence="1" id="KW-0597">Phosphoprotein</keyword>
<dbReference type="NCBIfam" id="TIGR00254">
    <property type="entry name" value="GGDEF"/>
    <property type="match status" value="1"/>
</dbReference>
<evidence type="ECO:0000313" key="6">
    <source>
        <dbReference type="Proteomes" id="UP000185999"/>
    </source>
</evidence>
<keyword evidence="6" id="KW-1185">Reference proteome</keyword>
<dbReference type="InterPro" id="IPR043128">
    <property type="entry name" value="Rev_trsase/Diguanyl_cyclase"/>
</dbReference>
<dbReference type="PROSITE" id="PS50110">
    <property type="entry name" value="RESPONSE_REGULATORY"/>
    <property type="match status" value="1"/>
</dbReference>
<dbReference type="InterPro" id="IPR001633">
    <property type="entry name" value="EAL_dom"/>
</dbReference>
<dbReference type="InterPro" id="IPR001789">
    <property type="entry name" value="Sig_transdc_resp-reg_receiver"/>
</dbReference>
<organism evidence="5 6">
    <name type="scientific">Neptunomonas antarctica</name>
    <dbReference type="NCBI Taxonomy" id="619304"/>
    <lineage>
        <taxon>Bacteria</taxon>
        <taxon>Pseudomonadati</taxon>
        <taxon>Pseudomonadota</taxon>
        <taxon>Gammaproteobacteria</taxon>
        <taxon>Oceanospirillales</taxon>
        <taxon>Oceanospirillaceae</taxon>
        <taxon>Neptunomonas</taxon>
    </lineage>
</organism>
<proteinExistence type="predicted"/>
<dbReference type="PANTHER" id="PTHR33121:SF70">
    <property type="entry name" value="SIGNALING PROTEIN YKOW"/>
    <property type="match status" value="1"/>
</dbReference>
<dbReference type="InterPro" id="IPR050706">
    <property type="entry name" value="Cyclic-di-GMP_PDE-like"/>
</dbReference>
<dbReference type="PROSITE" id="PS50887">
    <property type="entry name" value="GGDEF"/>
    <property type="match status" value="1"/>
</dbReference>
<evidence type="ECO:0000259" key="4">
    <source>
        <dbReference type="PROSITE" id="PS50887"/>
    </source>
</evidence>
<dbReference type="OrthoDB" id="9804951at2"/>
<dbReference type="EMBL" id="FTOE01000010">
    <property type="protein sequence ID" value="SIS99779.1"/>
    <property type="molecule type" value="Genomic_DNA"/>
</dbReference>
<evidence type="ECO:0000256" key="1">
    <source>
        <dbReference type="PROSITE-ProRule" id="PRU00169"/>
    </source>
</evidence>
<dbReference type="Gene3D" id="3.20.20.450">
    <property type="entry name" value="EAL domain"/>
    <property type="match status" value="1"/>
</dbReference>
<dbReference type="Proteomes" id="UP000185999">
    <property type="component" value="Unassembled WGS sequence"/>
</dbReference>
<dbReference type="InterPro" id="IPR035919">
    <property type="entry name" value="EAL_sf"/>
</dbReference>
<dbReference type="InterPro" id="IPR029787">
    <property type="entry name" value="Nucleotide_cyclase"/>
</dbReference>
<dbReference type="CDD" id="cd01949">
    <property type="entry name" value="GGDEF"/>
    <property type="match status" value="1"/>
</dbReference>
<feature type="domain" description="GGDEF" evidence="4">
    <location>
        <begin position="159"/>
        <end position="292"/>
    </location>
</feature>
<dbReference type="SUPFAM" id="SSF52172">
    <property type="entry name" value="CheY-like"/>
    <property type="match status" value="1"/>
</dbReference>
<feature type="modified residue" description="4-aspartylphosphate" evidence="1">
    <location>
        <position position="56"/>
    </location>
</feature>
<dbReference type="Pfam" id="PF00990">
    <property type="entry name" value="GGDEF"/>
    <property type="match status" value="1"/>
</dbReference>
<protein>
    <submittedName>
        <fullName evidence="5">Diguanylate cyclase (GGDEF) domain-containing protein</fullName>
    </submittedName>
</protein>
<dbReference type="CDD" id="cd17569">
    <property type="entry name" value="REC_HupR-like"/>
    <property type="match status" value="1"/>
</dbReference>
<feature type="domain" description="EAL" evidence="3">
    <location>
        <begin position="301"/>
        <end position="555"/>
    </location>
</feature>
<dbReference type="Gene3D" id="3.40.50.2300">
    <property type="match status" value="1"/>
</dbReference>
<dbReference type="Pfam" id="PF00563">
    <property type="entry name" value="EAL"/>
    <property type="match status" value="1"/>
</dbReference>
<evidence type="ECO:0000313" key="5">
    <source>
        <dbReference type="EMBL" id="SIS99779.1"/>
    </source>
</evidence>
<dbReference type="PROSITE" id="PS50883">
    <property type="entry name" value="EAL"/>
    <property type="match status" value="1"/>
</dbReference>
<dbReference type="STRING" id="619304.SAMN05421760_11080"/>
<gene>
    <name evidence="5" type="ORF">SAMN05421760_11080</name>
</gene>
<name>A0A1N7NNK0_9GAMM</name>
<dbReference type="GO" id="GO:0071111">
    <property type="term" value="F:cyclic-guanylate-specific phosphodiesterase activity"/>
    <property type="evidence" value="ECO:0007669"/>
    <property type="project" value="InterPro"/>
</dbReference>
<accession>A0A1N7NNK0</accession>
<evidence type="ECO:0000259" key="3">
    <source>
        <dbReference type="PROSITE" id="PS50883"/>
    </source>
</evidence>
<evidence type="ECO:0000259" key="2">
    <source>
        <dbReference type="PROSITE" id="PS50110"/>
    </source>
</evidence>
<dbReference type="InterPro" id="IPR000160">
    <property type="entry name" value="GGDEF_dom"/>
</dbReference>
<sequence>MGAQKTLLLVDDERRIISTLKRFFRRTDYRILTAECGVEALDILQAHPEIKVVLTDFRMPDMTGGELLTQVRQCFPHVVGIILSGHAELEEVFQVLNNGTAYKFLAKPWDENLLRETVEQAFERYSTLKEQHFAPLGVDQLLSRSKLLLSLHDWIEHDMPVSAFYLDVNNFRSYYDNLGYELADQLLSSIARRLIQNKPAGSVLGKMSDDELVLIMPASYSQEDSERLIQHLLQPFEESINIGGRELHISFSVGYGISPEDGRTPELLLRNAQATVKYSKQPGATRPPRYQASMHLKNSELMRLQNNLHKAIDLNQLSVAYQPKVCVITGCIVGAESLLLWKHDSLGMVAASVFIPLAESSGLIESFGEWLLSTASTQINAWEKEGLPSFSLSINLSGRQLQREDLTKKIDHILRSSGISPTQIEFEITESFLMQDIESSLKLLHEMKGLGIKLALDTVGTGDSSLNYLSRLPIDTLKVDQSFVKELTKSKQMVSQIKHVIQMSHDLGISVVAEGVETQAEFDMLRQLNCDEIQGYFFSPPVSAEQFRILLENQPLVGMDYQHQKRRSREGNN</sequence>